<protein>
    <submittedName>
        <fullName evidence="2">Uncharacterized protein</fullName>
    </submittedName>
</protein>
<keyword evidence="3" id="KW-1185">Reference proteome</keyword>
<accession>A0A495V4J5</accession>
<evidence type="ECO:0000313" key="2">
    <source>
        <dbReference type="EMBL" id="RKT44194.1"/>
    </source>
</evidence>
<name>A0A495V4J5_9GAMM</name>
<reference evidence="2 3" key="1">
    <citation type="submission" date="2018-10" db="EMBL/GenBank/DDBJ databases">
        <title>Genomic Encyclopedia of Archaeal and Bacterial Type Strains, Phase II (KMG-II): from individual species to whole genera.</title>
        <authorList>
            <person name="Goeker M."/>
        </authorList>
    </citation>
    <scope>NUCLEOTIDE SEQUENCE [LARGE SCALE GENOMIC DNA]</scope>
    <source>
        <strain evidence="2 3">DSM 235</strain>
    </source>
</reference>
<feature type="region of interest" description="Disordered" evidence="1">
    <location>
        <begin position="1"/>
        <end position="37"/>
    </location>
</feature>
<proteinExistence type="predicted"/>
<dbReference type="EMBL" id="RBXL01000001">
    <property type="protein sequence ID" value="RKT44194.1"/>
    <property type="molecule type" value="Genomic_DNA"/>
</dbReference>
<evidence type="ECO:0000313" key="3">
    <source>
        <dbReference type="Proteomes" id="UP000274556"/>
    </source>
</evidence>
<dbReference type="AlphaFoldDB" id="A0A495V4J5"/>
<sequence>MIERSVTYRRAGRTGPPGHPVNAPSTQSIDGIGRSRSERRRSITALVGLFTDGLQRIFRQSDAHRVVVVSDPFEPESGFAIIAQILR</sequence>
<organism evidence="2 3">
    <name type="scientific">Thiocapsa rosea</name>
    <dbReference type="NCBI Taxonomy" id="69360"/>
    <lineage>
        <taxon>Bacteria</taxon>
        <taxon>Pseudomonadati</taxon>
        <taxon>Pseudomonadota</taxon>
        <taxon>Gammaproteobacteria</taxon>
        <taxon>Chromatiales</taxon>
        <taxon>Chromatiaceae</taxon>
        <taxon>Thiocapsa</taxon>
    </lineage>
</organism>
<evidence type="ECO:0000256" key="1">
    <source>
        <dbReference type="SAM" id="MobiDB-lite"/>
    </source>
</evidence>
<gene>
    <name evidence="2" type="ORF">BDD21_1571</name>
</gene>
<comment type="caution">
    <text evidence="2">The sequence shown here is derived from an EMBL/GenBank/DDBJ whole genome shotgun (WGS) entry which is preliminary data.</text>
</comment>
<dbReference type="Proteomes" id="UP000274556">
    <property type="component" value="Unassembled WGS sequence"/>
</dbReference>